<dbReference type="InterPro" id="IPR036271">
    <property type="entry name" value="Tet_transcr_reg_TetR-rel_C_sf"/>
</dbReference>
<accession>A0A368KFJ0</accession>
<dbReference type="EMBL" id="QFWQ01000004">
    <property type="protein sequence ID" value="RCS30607.1"/>
    <property type="molecule type" value="Genomic_DNA"/>
</dbReference>
<name>A0A368KFJ0_9GAMM</name>
<dbReference type="SUPFAM" id="SSF46689">
    <property type="entry name" value="Homeodomain-like"/>
    <property type="match status" value="1"/>
</dbReference>
<evidence type="ECO:0000259" key="6">
    <source>
        <dbReference type="PROSITE" id="PS50977"/>
    </source>
</evidence>
<evidence type="ECO:0000256" key="5">
    <source>
        <dbReference type="SAM" id="MobiDB-lite"/>
    </source>
</evidence>
<keyword evidence="2 4" id="KW-0238">DNA-binding</keyword>
<dbReference type="PROSITE" id="PS50977">
    <property type="entry name" value="HTH_TETR_2"/>
    <property type="match status" value="1"/>
</dbReference>
<dbReference type="InterPro" id="IPR050109">
    <property type="entry name" value="HTH-type_TetR-like_transc_reg"/>
</dbReference>
<reference evidence="7 8" key="1">
    <citation type="submission" date="2018-05" db="EMBL/GenBank/DDBJ databases">
        <title>Draft genome sequence of Rhodanobacter denitrificans Yn1 isolated from gold copper mine.</title>
        <authorList>
            <person name="Yang N."/>
            <person name="Mazhar H.S."/>
            <person name="Rensing C."/>
        </authorList>
    </citation>
    <scope>NUCLEOTIDE SEQUENCE [LARGE SCALE GENOMIC DNA]</scope>
    <source>
        <strain evidence="7 8">Yn1</strain>
    </source>
</reference>
<dbReference type="Proteomes" id="UP000252387">
    <property type="component" value="Unassembled WGS sequence"/>
</dbReference>
<dbReference type="GO" id="GO:0000976">
    <property type="term" value="F:transcription cis-regulatory region binding"/>
    <property type="evidence" value="ECO:0007669"/>
    <property type="project" value="TreeGrafter"/>
</dbReference>
<keyword evidence="3" id="KW-0804">Transcription</keyword>
<keyword evidence="8" id="KW-1185">Reference proteome</keyword>
<dbReference type="InterPro" id="IPR009057">
    <property type="entry name" value="Homeodomain-like_sf"/>
</dbReference>
<evidence type="ECO:0000256" key="3">
    <source>
        <dbReference type="ARBA" id="ARBA00023163"/>
    </source>
</evidence>
<dbReference type="PANTHER" id="PTHR30055:SF234">
    <property type="entry name" value="HTH-TYPE TRANSCRIPTIONAL REGULATOR BETI"/>
    <property type="match status" value="1"/>
</dbReference>
<keyword evidence="1" id="KW-0805">Transcription regulation</keyword>
<evidence type="ECO:0000256" key="1">
    <source>
        <dbReference type="ARBA" id="ARBA00023015"/>
    </source>
</evidence>
<evidence type="ECO:0000313" key="8">
    <source>
        <dbReference type="Proteomes" id="UP000252387"/>
    </source>
</evidence>
<sequence>MTTPNKPAKPGRRAGRPSGDDLDLRSRLLDVAIERFAQAGIGATPLRAIATAAGVTPAMLHYYFGDKARLVRAVIDERLLPVFVPLRAQLEQAGGDPMALIEGFVHGIGVVVARHPWLPPLWVCEVLCEGGALREVLFAEGVPGVPQLLAGRFAAAQADGRLNAGLDPRLLVVSLVGLTLFPAAGAPIWRRAFGAEGLGPEAMSQHTLALLGGGVVAREPGEAA</sequence>
<organism evidence="7 8">
    <name type="scientific">Rhodanobacter denitrificans</name>
    <dbReference type="NCBI Taxonomy" id="666685"/>
    <lineage>
        <taxon>Bacteria</taxon>
        <taxon>Pseudomonadati</taxon>
        <taxon>Pseudomonadota</taxon>
        <taxon>Gammaproteobacteria</taxon>
        <taxon>Lysobacterales</taxon>
        <taxon>Rhodanobacteraceae</taxon>
        <taxon>Rhodanobacter</taxon>
    </lineage>
</organism>
<evidence type="ECO:0000313" key="7">
    <source>
        <dbReference type="EMBL" id="RCS30607.1"/>
    </source>
</evidence>
<proteinExistence type="predicted"/>
<dbReference type="AlphaFoldDB" id="A0A368KFJ0"/>
<feature type="DNA-binding region" description="H-T-H motif" evidence="4">
    <location>
        <begin position="45"/>
        <end position="64"/>
    </location>
</feature>
<comment type="caution">
    <text evidence="7">The sequence shown here is derived from an EMBL/GenBank/DDBJ whole genome shotgun (WGS) entry which is preliminary data.</text>
</comment>
<protein>
    <submittedName>
        <fullName evidence="7">TetR/AcrR family transcriptional regulator</fullName>
    </submittedName>
</protein>
<feature type="domain" description="HTH tetR-type" evidence="6">
    <location>
        <begin position="22"/>
        <end position="82"/>
    </location>
</feature>
<dbReference type="PRINTS" id="PR00455">
    <property type="entry name" value="HTHTETR"/>
</dbReference>
<dbReference type="RefSeq" id="WP_114341852.1">
    <property type="nucleotide sequence ID" value="NZ_QFWQ01000004.1"/>
</dbReference>
<dbReference type="SUPFAM" id="SSF48498">
    <property type="entry name" value="Tetracyclin repressor-like, C-terminal domain"/>
    <property type="match status" value="1"/>
</dbReference>
<dbReference type="OrthoDB" id="8961953at2"/>
<dbReference type="Pfam" id="PF00440">
    <property type="entry name" value="TetR_N"/>
    <property type="match status" value="1"/>
</dbReference>
<feature type="region of interest" description="Disordered" evidence="5">
    <location>
        <begin position="1"/>
        <end position="21"/>
    </location>
</feature>
<dbReference type="GO" id="GO:0003700">
    <property type="term" value="F:DNA-binding transcription factor activity"/>
    <property type="evidence" value="ECO:0007669"/>
    <property type="project" value="TreeGrafter"/>
</dbReference>
<evidence type="ECO:0000256" key="2">
    <source>
        <dbReference type="ARBA" id="ARBA00023125"/>
    </source>
</evidence>
<evidence type="ECO:0000256" key="4">
    <source>
        <dbReference type="PROSITE-ProRule" id="PRU00335"/>
    </source>
</evidence>
<dbReference type="Gene3D" id="1.10.357.10">
    <property type="entry name" value="Tetracycline Repressor, domain 2"/>
    <property type="match status" value="1"/>
</dbReference>
<dbReference type="PANTHER" id="PTHR30055">
    <property type="entry name" value="HTH-TYPE TRANSCRIPTIONAL REGULATOR RUTR"/>
    <property type="match status" value="1"/>
</dbReference>
<gene>
    <name evidence="7" type="ORF">DEO45_06220</name>
</gene>
<dbReference type="InterPro" id="IPR001647">
    <property type="entry name" value="HTH_TetR"/>
</dbReference>